<sequence>MLTRVLRRLSTPAMIAGLLVGLGATPAMASGTAAGSATLPKYCATFVSPATAANTGAPVVRCSDTSAADARAALPAAAAANKLLMTVYSNAQYRGSTLDMYRPAYCDSYGYDVYLTRYDNWARMASSIRGYQSCNAVGLGSLTGNHHIGHALSWSFGGTVFNDNLNYIHLYSD</sequence>
<dbReference type="EMBL" id="CP126980">
    <property type="protein sequence ID" value="WIN00130.1"/>
    <property type="molecule type" value="Genomic_DNA"/>
</dbReference>
<evidence type="ECO:0000313" key="2">
    <source>
        <dbReference type="EMBL" id="WIN00130.1"/>
    </source>
</evidence>
<feature type="chain" id="PRO_5046408853" evidence="1">
    <location>
        <begin position="30"/>
        <end position="173"/>
    </location>
</feature>
<evidence type="ECO:0000256" key="1">
    <source>
        <dbReference type="SAM" id="SignalP"/>
    </source>
</evidence>
<accession>A0ABY8WQE6</accession>
<keyword evidence="3" id="KW-1185">Reference proteome</keyword>
<evidence type="ECO:0000313" key="3">
    <source>
        <dbReference type="Proteomes" id="UP001240150"/>
    </source>
</evidence>
<dbReference type="Proteomes" id="UP001240150">
    <property type="component" value="Chromosome"/>
</dbReference>
<feature type="signal peptide" evidence="1">
    <location>
        <begin position="1"/>
        <end position="29"/>
    </location>
</feature>
<keyword evidence="1" id="KW-0732">Signal</keyword>
<name>A0ABY8WQE6_9ACTN</name>
<organism evidence="2 3">
    <name type="scientific">Actinoplanes oblitus</name>
    <dbReference type="NCBI Taxonomy" id="3040509"/>
    <lineage>
        <taxon>Bacteria</taxon>
        <taxon>Bacillati</taxon>
        <taxon>Actinomycetota</taxon>
        <taxon>Actinomycetes</taxon>
        <taxon>Micromonosporales</taxon>
        <taxon>Micromonosporaceae</taxon>
        <taxon>Actinoplanes</taxon>
    </lineage>
</organism>
<dbReference type="RefSeq" id="WP_284921608.1">
    <property type="nucleotide sequence ID" value="NZ_CP126980.1"/>
</dbReference>
<protein>
    <submittedName>
        <fullName evidence="2">Uncharacterized protein</fullName>
    </submittedName>
</protein>
<gene>
    <name evidence="2" type="ORF">ACTOB_003815</name>
</gene>
<proteinExistence type="predicted"/>
<reference evidence="2 3" key="1">
    <citation type="submission" date="2023-06" db="EMBL/GenBank/DDBJ databases">
        <authorList>
            <person name="Yushchuk O."/>
            <person name="Binda E."/>
            <person name="Ruckert-Reed C."/>
            <person name="Fedorenko V."/>
            <person name="Kalinowski J."/>
            <person name="Marinelli F."/>
        </authorList>
    </citation>
    <scope>NUCLEOTIDE SEQUENCE [LARGE SCALE GENOMIC DNA]</scope>
    <source>
        <strain evidence="2 3">NRRL 3884</strain>
    </source>
</reference>